<evidence type="ECO:0000313" key="2">
    <source>
        <dbReference type="EMBL" id="BDX08303.1"/>
    </source>
</evidence>
<dbReference type="Proteomes" id="UP001333710">
    <property type="component" value="Chromosome"/>
</dbReference>
<dbReference type="AlphaFoldDB" id="A0AA48HK41"/>
<keyword evidence="1" id="KW-1133">Transmembrane helix</keyword>
<organism evidence="2 3">
    <name type="scientific">Planctobacterium marinum</name>
    <dbReference type="NCBI Taxonomy" id="1631968"/>
    <lineage>
        <taxon>Bacteria</taxon>
        <taxon>Pseudomonadati</taxon>
        <taxon>Pseudomonadota</taxon>
        <taxon>Gammaproteobacteria</taxon>
        <taxon>Alteromonadales</taxon>
        <taxon>Alteromonadaceae</taxon>
        <taxon>Planctobacterium</taxon>
    </lineage>
</organism>
<sequence length="142" mass="16341">MTTNYGKFSSTIIFLSTAMLPSFQVLVCGNLIKVDLEGCWDIKSDLAYLNQLSAAMQQVRNTPWALLVDMRGWVVSEDMVNFKQKTIFHMDRRNQIAECWLVDDLSQGAHLFHFIEKAKIPLKRCTSITSARTWLNQYGIDF</sequence>
<keyword evidence="1" id="KW-0812">Transmembrane</keyword>
<evidence type="ECO:0000313" key="3">
    <source>
        <dbReference type="Proteomes" id="UP001333710"/>
    </source>
</evidence>
<keyword evidence="3" id="KW-1185">Reference proteome</keyword>
<protein>
    <submittedName>
        <fullName evidence="2">Uncharacterized protein</fullName>
    </submittedName>
</protein>
<gene>
    <name evidence="2" type="ORF">MACH26_38240</name>
</gene>
<evidence type="ECO:0000256" key="1">
    <source>
        <dbReference type="SAM" id="Phobius"/>
    </source>
</evidence>
<dbReference type="RefSeq" id="WP_338294376.1">
    <property type="nucleotide sequence ID" value="NZ_AP027272.1"/>
</dbReference>
<dbReference type="KEGG" id="pmaw:MACH26_38240"/>
<keyword evidence="1" id="KW-0472">Membrane</keyword>
<proteinExistence type="predicted"/>
<feature type="transmembrane region" description="Helical" evidence="1">
    <location>
        <begin position="12"/>
        <end position="32"/>
    </location>
</feature>
<reference evidence="2" key="1">
    <citation type="submission" date="2023-01" db="EMBL/GenBank/DDBJ databases">
        <title>Complete genome sequence of Planctobacterium marinum strain Dej080120_11.</title>
        <authorList>
            <person name="Ueki S."/>
            <person name="Maruyama F."/>
        </authorList>
    </citation>
    <scope>NUCLEOTIDE SEQUENCE</scope>
    <source>
        <strain evidence="2">Dej080120_11</strain>
    </source>
</reference>
<accession>A0AA48HK41</accession>
<dbReference type="EMBL" id="AP027272">
    <property type="protein sequence ID" value="BDX08303.1"/>
    <property type="molecule type" value="Genomic_DNA"/>
</dbReference>
<name>A0AA48HK41_9ALTE</name>